<comment type="similarity">
    <text evidence="1 3">Belongs to the short-chain dehydrogenases/reductases (SDR) family.</text>
</comment>
<gene>
    <name evidence="4" type="ORF">FE257_001090</name>
</gene>
<accession>A0AAD4CUI5</accession>
<dbReference type="Pfam" id="PF13561">
    <property type="entry name" value="adh_short_C2"/>
    <property type="match status" value="1"/>
</dbReference>
<dbReference type="GO" id="GO:0044550">
    <property type="term" value="P:secondary metabolite biosynthetic process"/>
    <property type="evidence" value="ECO:0007669"/>
    <property type="project" value="UniProtKB-ARBA"/>
</dbReference>
<evidence type="ECO:0000256" key="3">
    <source>
        <dbReference type="RuleBase" id="RU000363"/>
    </source>
</evidence>
<dbReference type="PANTHER" id="PTHR42760">
    <property type="entry name" value="SHORT-CHAIN DEHYDROGENASES/REDUCTASES FAMILY MEMBER"/>
    <property type="match status" value="1"/>
</dbReference>
<dbReference type="EMBL" id="VCAU01000011">
    <property type="protein sequence ID" value="KAF9892688.1"/>
    <property type="molecule type" value="Genomic_DNA"/>
</dbReference>
<dbReference type="Proteomes" id="UP001194746">
    <property type="component" value="Unassembled WGS sequence"/>
</dbReference>
<dbReference type="GO" id="GO:0016616">
    <property type="term" value="F:oxidoreductase activity, acting on the CH-OH group of donors, NAD or NADP as acceptor"/>
    <property type="evidence" value="ECO:0007669"/>
    <property type="project" value="TreeGrafter"/>
</dbReference>
<evidence type="ECO:0000256" key="1">
    <source>
        <dbReference type="ARBA" id="ARBA00006484"/>
    </source>
</evidence>
<name>A0AAD4CUI5_ASPNN</name>
<dbReference type="Pfam" id="PF00106">
    <property type="entry name" value="adh_short"/>
    <property type="match status" value="1"/>
</dbReference>
<reference evidence="4" key="2">
    <citation type="submission" date="2020-02" db="EMBL/GenBank/DDBJ databases">
        <authorList>
            <person name="Gilchrist C.L.M."/>
            <person name="Chooi Y.-H."/>
        </authorList>
    </citation>
    <scope>NUCLEOTIDE SEQUENCE</scope>
    <source>
        <strain evidence="4">MST-FP2251</strain>
    </source>
</reference>
<evidence type="ECO:0000313" key="5">
    <source>
        <dbReference type="Proteomes" id="UP001194746"/>
    </source>
</evidence>
<dbReference type="InterPro" id="IPR036291">
    <property type="entry name" value="NAD(P)-bd_dom_sf"/>
</dbReference>
<dbReference type="PANTHER" id="PTHR42760:SF124">
    <property type="entry name" value="SHORT-CHAIN DEHYDROGENASE_REDUCTASE"/>
    <property type="match status" value="1"/>
</dbReference>
<evidence type="ECO:0000256" key="2">
    <source>
        <dbReference type="ARBA" id="ARBA00022857"/>
    </source>
</evidence>
<dbReference type="CDD" id="cd05233">
    <property type="entry name" value="SDR_c"/>
    <property type="match status" value="1"/>
</dbReference>
<sequence length="231" mass="24579">MSRLANKVALVTGASSGLGRAIAIRYAQEGARVVCADLCSTARSQVPEELDMTTHDAIVMGGGEAVFVKTDVGDARDMRNAVEAAAGEFGRLDVVVNNAGVALEAKRPAKIHLTEEKVWDTTLRVNARSVFLGSSYCASKAAVSNLTRQVALDYAGDRIHVNALCPGYTRTAIFEDTTEHMIALQDLQRRHPLKGPGNPEDVARMAVVLASEDASWMTGSCVAVDGGYTAR</sequence>
<dbReference type="Gene3D" id="3.40.50.720">
    <property type="entry name" value="NAD(P)-binding Rossmann-like Domain"/>
    <property type="match status" value="2"/>
</dbReference>
<evidence type="ECO:0000313" key="4">
    <source>
        <dbReference type="EMBL" id="KAF9892688.1"/>
    </source>
</evidence>
<dbReference type="PROSITE" id="PS00061">
    <property type="entry name" value="ADH_SHORT"/>
    <property type="match status" value="1"/>
</dbReference>
<dbReference type="PRINTS" id="PR00080">
    <property type="entry name" value="SDRFAMILY"/>
</dbReference>
<dbReference type="SUPFAM" id="SSF51735">
    <property type="entry name" value="NAD(P)-binding Rossmann-fold domains"/>
    <property type="match status" value="1"/>
</dbReference>
<reference evidence="4" key="1">
    <citation type="journal article" date="2019" name="Beilstein J. Org. Chem.">
        <title>Nanangenines: drimane sesquiterpenoids as the dominant metabolite cohort of a novel Australian fungus, Aspergillus nanangensis.</title>
        <authorList>
            <person name="Lacey H.J."/>
            <person name="Gilchrist C.L.M."/>
            <person name="Crombie A."/>
            <person name="Kalaitzis J.A."/>
            <person name="Vuong D."/>
            <person name="Rutledge P.J."/>
            <person name="Turner P."/>
            <person name="Pitt J.I."/>
            <person name="Lacey E."/>
            <person name="Chooi Y.H."/>
            <person name="Piggott A.M."/>
        </authorList>
    </citation>
    <scope>NUCLEOTIDE SEQUENCE</scope>
    <source>
        <strain evidence="4">MST-FP2251</strain>
    </source>
</reference>
<dbReference type="PRINTS" id="PR00081">
    <property type="entry name" value="GDHRDH"/>
</dbReference>
<dbReference type="AlphaFoldDB" id="A0AAD4CUI5"/>
<organism evidence="4 5">
    <name type="scientific">Aspergillus nanangensis</name>
    <dbReference type="NCBI Taxonomy" id="2582783"/>
    <lineage>
        <taxon>Eukaryota</taxon>
        <taxon>Fungi</taxon>
        <taxon>Dikarya</taxon>
        <taxon>Ascomycota</taxon>
        <taxon>Pezizomycotina</taxon>
        <taxon>Eurotiomycetes</taxon>
        <taxon>Eurotiomycetidae</taxon>
        <taxon>Eurotiales</taxon>
        <taxon>Aspergillaceae</taxon>
        <taxon>Aspergillus</taxon>
        <taxon>Aspergillus subgen. Circumdati</taxon>
    </lineage>
</organism>
<proteinExistence type="inferred from homology"/>
<keyword evidence="5" id="KW-1185">Reference proteome</keyword>
<dbReference type="InterPro" id="IPR020904">
    <property type="entry name" value="Sc_DH/Rdtase_CS"/>
</dbReference>
<keyword evidence="2" id="KW-0521">NADP</keyword>
<protein>
    <submittedName>
        <fullName evidence="4">Uncharacterized protein</fullName>
    </submittedName>
</protein>
<comment type="caution">
    <text evidence="4">The sequence shown here is derived from an EMBL/GenBank/DDBJ whole genome shotgun (WGS) entry which is preliminary data.</text>
</comment>
<dbReference type="InterPro" id="IPR002347">
    <property type="entry name" value="SDR_fam"/>
</dbReference>